<accession>A0A1B6ICS2</accession>
<evidence type="ECO:0000256" key="2">
    <source>
        <dbReference type="SAM" id="SignalP"/>
    </source>
</evidence>
<gene>
    <name evidence="3" type="ORF">g.8722</name>
</gene>
<organism evidence="3">
    <name type="scientific">Homalodisca liturata</name>
    <dbReference type="NCBI Taxonomy" id="320908"/>
    <lineage>
        <taxon>Eukaryota</taxon>
        <taxon>Metazoa</taxon>
        <taxon>Ecdysozoa</taxon>
        <taxon>Arthropoda</taxon>
        <taxon>Hexapoda</taxon>
        <taxon>Insecta</taxon>
        <taxon>Pterygota</taxon>
        <taxon>Neoptera</taxon>
        <taxon>Paraneoptera</taxon>
        <taxon>Hemiptera</taxon>
        <taxon>Auchenorrhyncha</taxon>
        <taxon>Membracoidea</taxon>
        <taxon>Cicadellidae</taxon>
        <taxon>Cicadellinae</taxon>
        <taxon>Proconiini</taxon>
        <taxon>Homalodisca</taxon>
    </lineage>
</organism>
<dbReference type="EMBL" id="GECU01022979">
    <property type="protein sequence ID" value="JAS84727.1"/>
    <property type="molecule type" value="Transcribed_RNA"/>
</dbReference>
<proteinExistence type="predicted"/>
<evidence type="ECO:0000256" key="1">
    <source>
        <dbReference type="SAM" id="MobiDB-lite"/>
    </source>
</evidence>
<feature type="region of interest" description="Disordered" evidence="1">
    <location>
        <begin position="119"/>
        <end position="151"/>
    </location>
</feature>
<evidence type="ECO:0008006" key="4">
    <source>
        <dbReference type="Google" id="ProtNLM"/>
    </source>
</evidence>
<feature type="chain" id="PRO_5008584947" description="Corticotropin-releasing factor domain-containing protein" evidence="2">
    <location>
        <begin position="21"/>
        <end position="189"/>
    </location>
</feature>
<evidence type="ECO:0000313" key="3">
    <source>
        <dbReference type="EMBL" id="JAS84727.1"/>
    </source>
</evidence>
<sequence length="189" mass="21983">MDATRRLSLTLLMVAPLIAATEMADSRPYSMEQIPAESVVSGEEPPQRHLELEDNTEWSAADEVLAEGQELGFLRRRRSSDDVPGETMETAEQILFRPIFRHRQIVEDRLERLKAREDYRRQTQVRRPQQKLSRVDSPSPPAPVGTKKPLQSRYFQNPHYEYKSTPTGVVFRPVRPKRSFYPLPYTLYL</sequence>
<reference evidence="3" key="1">
    <citation type="submission" date="2015-11" db="EMBL/GenBank/DDBJ databases">
        <title>De novo transcriptome assembly of four potential Pierce s Disease insect vectors from Arizona vineyards.</title>
        <authorList>
            <person name="Tassone E.E."/>
        </authorList>
    </citation>
    <scope>NUCLEOTIDE SEQUENCE</scope>
</reference>
<protein>
    <recommendedName>
        <fullName evidence="4">Corticotropin-releasing factor domain-containing protein</fullName>
    </recommendedName>
</protein>
<feature type="signal peptide" evidence="2">
    <location>
        <begin position="1"/>
        <end position="20"/>
    </location>
</feature>
<keyword evidence="2" id="KW-0732">Signal</keyword>
<name>A0A1B6ICS2_9HEMI</name>
<dbReference type="AlphaFoldDB" id="A0A1B6ICS2"/>